<evidence type="ECO:0000256" key="1">
    <source>
        <dbReference type="ARBA" id="ARBA00004613"/>
    </source>
</evidence>
<dbReference type="Proteomes" id="UP000261380">
    <property type="component" value="Unplaced"/>
</dbReference>
<comment type="similarity">
    <text evidence="2">Belongs to the IL-17 family.</text>
</comment>
<evidence type="ECO:0000313" key="5">
    <source>
        <dbReference type="Ensembl" id="ENSXCOP00000018027.1"/>
    </source>
</evidence>
<dbReference type="GO" id="GO:0005576">
    <property type="term" value="C:extracellular region"/>
    <property type="evidence" value="ECO:0007669"/>
    <property type="project" value="UniProtKB-SubCell"/>
</dbReference>
<reference evidence="5" key="2">
    <citation type="submission" date="2025-09" db="UniProtKB">
        <authorList>
            <consortium name="Ensembl"/>
        </authorList>
    </citation>
    <scope>IDENTIFICATION</scope>
</reference>
<reference evidence="5" key="1">
    <citation type="submission" date="2025-08" db="UniProtKB">
        <authorList>
            <consortium name="Ensembl"/>
        </authorList>
    </citation>
    <scope>IDENTIFICATION</scope>
</reference>
<dbReference type="Pfam" id="PF06083">
    <property type="entry name" value="IL17"/>
    <property type="match status" value="1"/>
</dbReference>
<keyword evidence="3" id="KW-0964">Secreted</keyword>
<organism evidence="5 6">
    <name type="scientific">Xiphophorus couchianus</name>
    <name type="common">Monterrey platyfish</name>
    <dbReference type="NCBI Taxonomy" id="32473"/>
    <lineage>
        <taxon>Eukaryota</taxon>
        <taxon>Metazoa</taxon>
        <taxon>Chordata</taxon>
        <taxon>Craniata</taxon>
        <taxon>Vertebrata</taxon>
        <taxon>Euteleostomi</taxon>
        <taxon>Actinopterygii</taxon>
        <taxon>Neopterygii</taxon>
        <taxon>Teleostei</taxon>
        <taxon>Neoteleostei</taxon>
        <taxon>Acanthomorphata</taxon>
        <taxon>Ovalentaria</taxon>
        <taxon>Atherinomorphae</taxon>
        <taxon>Cyprinodontiformes</taxon>
        <taxon>Poeciliidae</taxon>
        <taxon>Poeciliinae</taxon>
        <taxon>Xiphophorus</taxon>
    </lineage>
</organism>
<evidence type="ECO:0000256" key="2">
    <source>
        <dbReference type="ARBA" id="ARBA00007236"/>
    </source>
</evidence>
<dbReference type="AlphaFoldDB" id="A0A3B5M3I7"/>
<evidence type="ECO:0000256" key="3">
    <source>
        <dbReference type="ARBA" id="ARBA00022525"/>
    </source>
</evidence>
<dbReference type="STRING" id="32473.ENSXCOP00000018027"/>
<name>A0A3B5M3I7_9TELE</name>
<dbReference type="Gene3D" id="2.10.90.10">
    <property type="entry name" value="Cystine-knot cytokines"/>
    <property type="match status" value="1"/>
</dbReference>
<evidence type="ECO:0000256" key="4">
    <source>
        <dbReference type="ARBA" id="ARBA00022729"/>
    </source>
</evidence>
<proteinExistence type="inferred from homology"/>
<keyword evidence="4" id="KW-0732">Signal</keyword>
<accession>A0A3B5M3I7</accession>
<keyword evidence="6" id="KW-1185">Reference proteome</keyword>
<evidence type="ECO:0000313" key="6">
    <source>
        <dbReference type="Proteomes" id="UP000261380"/>
    </source>
</evidence>
<dbReference type="SUPFAM" id="SSF57501">
    <property type="entry name" value="Cystine-knot cytokines"/>
    <property type="match status" value="1"/>
</dbReference>
<dbReference type="InterPro" id="IPR029034">
    <property type="entry name" value="Cystine-knot_cytokine"/>
</dbReference>
<protein>
    <submittedName>
        <fullName evidence="5">Uncharacterized protein</fullName>
    </submittedName>
</protein>
<comment type="subcellular location">
    <subcellularLocation>
        <location evidence="1">Secreted</location>
    </subcellularLocation>
</comment>
<dbReference type="Ensembl" id="ENSXCOT00000018254.1">
    <property type="protein sequence ID" value="ENSXCOP00000018027.1"/>
    <property type="gene ID" value="ENSXCOG00000013580.1"/>
</dbReference>
<sequence>MKLAQVSDGNLSPPPSPSSSSIIIIIILHHHHHSHPPSPLHRSSSWRCARLCLSLTDSSSSIHRIVSNTEFYPQTYTQAVCLCKGCIMSRNGTVIDNQDYNSAQVIGSWVFMKREKCKKGGYKLKPERRDVTMGCTCVRPSSSR</sequence>
<dbReference type="InterPro" id="IPR010345">
    <property type="entry name" value="IL-17_fam"/>
</dbReference>
<dbReference type="GeneTree" id="ENSGT01150000287426"/>
<dbReference type="GO" id="GO:0005125">
    <property type="term" value="F:cytokine activity"/>
    <property type="evidence" value="ECO:0007669"/>
    <property type="project" value="InterPro"/>
</dbReference>